<dbReference type="AlphaFoldDB" id="A0A917NJB4"/>
<comment type="caution">
    <text evidence="2">The sequence shown here is derived from an EMBL/GenBank/DDBJ whole genome shotgun (WGS) entry which is preliminary data.</text>
</comment>
<evidence type="ECO:0000313" key="2">
    <source>
        <dbReference type="EMBL" id="GGJ05569.1"/>
    </source>
</evidence>
<dbReference type="Proteomes" id="UP000661507">
    <property type="component" value="Unassembled WGS sequence"/>
</dbReference>
<name>A0A917NJB4_9PROT</name>
<reference evidence="2" key="2">
    <citation type="submission" date="2020-09" db="EMBL/GenBank/DDBJ databases">
        <authorList>
            <person name="Sun Q."/>
            <person name="Zhou Y."/>
        </authorList>
    </citation>
    <scope>NUCLEOTIDE SEQUENCE</scope>
    <source>
        <strain evidence="2">CGMCC 1.3617</strain>
    </source>
</reference>
<dbReference type="SMART" id="SM00347">
    <property type="entry name" value="HTH_MARR"/>
    <property type="match status" value="1"/>
</dbReference>
<dbReference type="Gene3D" id="1.10.10.10">
    <property type="entry name" value="Winged helix-like DNA-binding domain superfamily/Winged helix DNA-binding domain"/>
    <property type="match status" value="1"/>
</dbReference>
<dbReference type="GO" id="GO:0006950">
    <property type="term" value="P:response to stress"/>
    <property type="evidence" value="ECO:0007669"/>
    <property type="project" value="TreeGrafter"/>
</dbReference>
<protein>
    <recommendedName>
        <fullName evidence="1">HTH marR-type domain-containing protein</fullName>
    </recommendedName>
</protein>
<evidence type="ECO:0000313" key="3">
    <source>
        <dbReference type="Proteomes" id="UP000661507"/>
    </source>
</evidence>
<dbReference type="RefSeq" id="WP_188965860.1">
    <property type="nucleotide sequence ID" value="NZ_BMKW01000002.1"/>
</dbReference>
<dbReference type="GO" id="GO:0003700">
    <property type="term" value="F:DNA-binding transcription factor activity"/>
    <property type="evidence" value="ECO:0007669"/>
    <property type="project" value="InterPro"/>
</dbReference>
<reference evidence="2" key="1">
    <citation type="journal article" date="2014" name="Int. J. Syst. Evol. Microbiol.">
        <title>Complete genome sequence of Corynebacterium casei LMG S-19264T (=DSM 44701T), isolated from a smear-ripened cheese.</title>
        <authorList>
            <consortium name="US DOE Joint Genome Institute (JGI-PGF)"/>
            <person name="Walter F."/>
            <person name="Albersmeier A."/>
            <person name="Kalinowski J."/>
            <person name="Ruckert C."/>
        </authorList>
    </citation>
    <scope>NUCLEOTIDE SEQUENCE</scope>
    <source>
        <strain evidence="2">CGMCC 1.3617</strain>
    </source>
</reference>
<dbReference type="PRINTS" id="PR00598">
    <property type="entry name" value="HTHMARR"/>
</dbReference>
<dbReference type="EMBL" id="BMKW01000002">
    <property type="protein sequence ID" value="GGJ05569.1"/>
    <property type="molecule type" value="Genomic_DNA"/>
</dbReference>
<dbReference type="PANTHER" id="PTHR33164:SF43">
    <property type="entry name" value="HTH-TYPE TRANSCRIPTIONAL REPRESSOR YETL"/>
    <property type="match status" value="1"/>
</dbReference>
<organism evidence="2 3">
    <name type="scientific">Neoroseomonas lacus</name>
    <dbReference type="NCBI Taxonomy" id="287609"/>
    <lineage>
        <taxon>Bacteria</taxon>
        <taxon>Pseudomonadati</taxon>
        <taxon>Pseudomonadota</taxon>
        <taxon>Alphaproteobacteria</taxon>
        <taxon>Acetobacterales</taxon>
        <taxon>Acetobacteraceae</taxon>
        <taxon>Neoroseomonas</taxon>
    </lineage>
</organism>
<evidence type="ECO:0000259" key="1">
    <source>
        <dbReference type="PROSITE" id="PS50995"/>
    </source>
</evidence>
<feature type="domain" description="HTH marR-type" evidence="1">
    <location>
        <begin position="13"/>
        <end position="146"/>
    </location>
</feature>
<accession>A0A917NJB4</accession>
<gene>
    <name evidence="2" type="ORF">GCM10011320_10530</name>
</gene>
<dbReference type="InterPro" id="IPR039422">
    <property type="entry name" value="MarR/SlyA-like"/>
</dbReference>
<dbReference type="PROSITE" id="PS50995">
    <property type="entry name" value="HTH_MARR_2"/>
    <property type="match status" value="1"/>
</dbReference>
<keyword evidence="3" id="KW-1185">Reference proteome</keyword>
<sequence>MSETSTGGRHKIQDSTLYRIHRLARSLFKASTNYYVPRFALGVPEMRVLWVISDNAPLASSEVVEIAAMDKALVSRVMQRLVKRGYVADTVDSKDHRKRVWTLTAVGQDVVEKLAQRRQSRQARVLGCITARERKQLNEMLDRLFVASESLRADEAAELEDRQPPAEPRRRKG</sequence>
<dbReference type="InterPro" id="IPR036390">
    <property type="entry name" value="WH_DNA-bd_sf"/>
</dbReference>
<dbReference type="InterPro" id="IPR036388">
    <property type="entry name" value="WH-like_DNA-bd_sf"/>
</dbReference>
<dbReference type="InterPro" id="IPR000835">
    <property type="entry name" value="HTH_MarR-typ"/>
</dbReference>
<dbReference type="SUPFAM" id="SSF46785">
    <property type="entry name" value="Winged helix' DNA-binding domain"/>
    <property type="match status" value="1"/>
</dbReference>
<dbReference type="Pfam" id="PF12802">
    <property type="entry name" value="MarR_2"/>
    <property type="match status" value="1"/>
</dbReference>
<proteinExistence type="predicted"/>
<dbReference type="PANTHER" id="PTHR33164">
    <property type="entry name" value="TRANSCRIPTIONAL REGULATOR, MARR FAMILY"/>
    <property type="match status" value="1"/>
</dbReference>